<accession>A0A8J9V5H6</accession>
<keyword evidence="2" id="KW-1185">Reference proteome</keyword>
<dbReference type="EMBL" id="OV170225">
    <property type="protein sequence ID" value="CAH0725612.1"/>
    <property type="molecule type" value="Genomic_DNA"/>
</dbReference>
<name>A0A8J9V5H6_9NEOP</name>
<evidence type="ECO:0000313" key="2">
    <source>
        <dbReference type="Proteomes" id="UP000838878"/>
    </source>
</evidence>
<evidence type="ECO:0000313" key="1">
    <source>
        <dbReference type="EMBL" id="CAH0725612.1"/>
    </source>
</evidence>
<sequence length="116" mass="13572">MTPLNPYTEVRPNIIITETTDSETETTTVMKEKVKYRWKNADPTKWKRNIELQKKRKCLPYSSKYGKLRAPKVPKSPKCSKNCRHKYADNFGVQKSASLIGLFKILSYKKSFYFSV</sequence>
<gene>
    <name evidence="1" type="ORF">BINO364_LOCUS11182</name>
</gene>
<dbReference type="Proteomes" id="UP000838878">
    <property type="component" value="Chromosome 5"/>
</dbReference>
<reference evidence="1" key="1">
    <citation type="submission" date="2021-12" db="EMBL/GenBank/DDBJ databases">
        <authorList>
            <person name="Martin H S."/>
        </authorList>
    </citation>
    <scope>NUCLEOTIDE SEQUENCE</scope>
</reference>
<proteinExistence type="predicted"/>
<organism evidence="1 2">
    <name type="scientific">Brenthis ino</name>
    <name type="common">lesser marbled fritillary</name>
    <dbReference type="NCBI Taxonomy" id="405034"/>
    <lineage>
        <taxon>Eukaryota</taxon>
        <taxon>Metazoa</taxon>
        <taxon>Ecdysozoa</taxon>
        <taxon>Arthropoda</taxon>
        <taxon>Hexapoda</taxon>
        <taxon>Insecta</taxon>
        <taxon>Pterygota</taxon>
        <taxon>Neoptera</taxon>
        <taxon>Endopterygota</taxon>
        <taxon>Lepidoptera</taxon>
        <taxon>Glossata</taxon>
        <taxon>Ditrysia</taxon>
        <taxon>Papilionoidea</taxon>
        <taxon>Nymphalidae</taxon>
        <taxon>Heliconiinae</taxon>
        <taxon>Argynnini</taxon>
        <taxon>Brenthis</taxon>
    </lineage>
</organism>
<dbReference type="OrthoDB" id="7454755at2759"/>
<feature type="non-terminal residue" evidence="1">
    <location>
        <position position="116"/>
    </location>
</feature>
<dbReference type="AlphaFoldDB" id="A0A8J9V5H6"/>
<protein>
    <submittedName>
        <fullName evidence="1">Uncharacterized protein</fullName>
    </submittedName>
</protein>